<dbReference type="PROSITE" id="PS50808">
    <property type="entry name" value="ZF_BED"/>
    <property type="match status" value="1"/>
</dbReference>
<dbReference type="Proteomes" id="UP000440578">
    <property type="component" value="Unassembled WGS sequence"/>
</dbReference>
<keyword evidence="8" id="KW-0539">Nucleus</keyword>
<comment type="caution">
    <text evidence="12">The sequence shown here is derived from an EMBL/GenBank/DDBJ whole genome shotgun (WGS) entry which is preliminary data.</text>
</comment>
<evidence type="ECO:0000256" key="6">
    <source>
        <dbReference type="ARBA" id="ARBA00023125"/>
    </source>
</evidence>
<dbReference type="SUPFAM" id="SSF140996">
    <property type="entry name" value="Hermes dimerisation domain"/>
    <property type="match status" value="1"/>
</dbReference>
<feature type="compositionally biased region" description="Polar residues" evidence="10">
    <location>
        <begin position="500"/>
        <end position="514"/>
    </location>
</feature>
<reference evidence="12 13" key="1">
    <citation type="submission" date="2019-07" db="EMBL/GenBank/DDBJ databases">
        <title>Draft genome assembly of a fouling barnacle, Amphibalanus amphitrite (Darwin, 1854): The first reference genome for Thecostraca.</title>
        <authorList>
            <person name="Kim W."/>
        </authorList>
    </citation>
    <scope>NUCLEOTIDE SEQUENCE [LARGE SCALE GENOMIC DNA]</scope>
    <source>
        <strain evidence="12">SNU_AA5</strain>
        <tissue evidence="12">Soma without cirri and trophi</tissue>
    </source>
</reference>
<evidence type="ECO:0000256" key="3">
    <source>
        <dbReference type="ARBA" id="ARBA00022771"/>
    </source>
</evidence>
<protein>
    <submittedName>
        <fullName evidence="12">Transposable element Hobo transposase</fullName>
    </submittedName>
</protein>
<dbReference type="SMART" id="SM00614">
    <property type="entry name" value="ZnF_BED"/>
    <property type="match status" value="1"/>
</dbReference>
<evidence type="ECO:0000256" key="2">
    <source>
        <dbReference type="ARBA" id="ARBA00022723"/>
    </source>
</evidence>
<proteinExistence type="predicted"/>
<dbReference type="GO" id="GO:0046983">
    <property type="term" value="F:protein dimerization activity"/>
    <property type="evidence" value="ECO:0007669"/>
    <property type="project" value="InterPro"/>
</dbReference>
<dbReference type="InterPro" id="IPR012337">
    <property type="entry name" value="RNaseH-like_sf"/>
</dbReference>
<evidence type="ECO:0000256" key="5">
    <source>
        <dbReference type="ARBA" id="ARBA00023015"/>
    </source>
</evidence>
<keyword evidence="5" id="KW-0805">Transcription regulation</keyword>
<keyword evidence="4" id="KW-0862">Zinc</keyword>
<keyword evidence="3 9" id="KW-0863">Zinc-finger</keyword>
<dbReference type="GO" id="GO:0003677">
    <property type="term" value="F:DNA binding"/>
    <property type="evidence" value="ECO:0007669"/>
    <property type="project" value="UniProtKB-KW"/>
</dbReference>
<evidence type="ECO:0000256" key="9">
    <source>
        <dbReference type="PROSITE-ProRule" id="PRU00027"/>
    </source>
</evidence>
<dbReference type="AlphaFoldDB" id="A0A6A4W1C7"/>
<dbReference type="GO" id="GO:0008270">
    <property type="term" value="F:zinc ion binding"/>
    <property type="evidence" value="ECO:0007669"/>
    <property type="project" value="UniProtKB-KW"/>
</dbReference>
<accession>A0A6A4W1C7</accession>
<keyword evidence="13" id="KW-1185">Reference proteome</keyword>
<comment type="subcellular location">
    <subcellularLocation>
        <location evidence="1">Nucleus</location>
    </subcellularLocation>
</comment>
<name>A0A6A4W1C7_AMPAM</name>
<feature type="region of interest" description="Disordered" evidence="10">
    <location>
        <begin position="500"/>
        <end position="522"/>
    </location>
</feature>
<organism evidence="12 13">
    <name type="scientific">Amphibalanus amphitrite</name>
    <name type="common">Striped barnacle</name>
    <name type="synonym">Balanus amphitrite</name>
    <dbReference type="NCBI Taxonomy" id="1232801"/>
    <lineage>
        <taxon>Eukaryota</taxon>
        <taxon>Metazoa</taxon>
        <taxon>Ecdysozoa</taxon>
        <taxon>Arthropoda</taxon>
        <taxon>Crustacea</taxon>
        <taxon>Multicrustacea</taxon>
        <taxon>Cirripedia</taxon>
        <taxon>Thoracica</taxon>
        <taxon>Thoracicalcarea</taxon>
        <taxon>Balanomorpha</taxon>
        <taxon>Balanoidea</taxon>
        <taxon>Balanidae</taxon>
        <taxon>Amphibalaninae</taxon>
        <taxon>Amphibalanus</taxon>
    </lineage>
</organism>
<keyword evidence="2" id="KW-0479">Metal-binding</keyword>
<dbReference type="InterPro" id="IPR003656">
    <property type="entry name" value="Znf_BED"/>
</dbReference>
<dbReference type="PANTHER" id="PTHR46481:SF10">
    <property type="entry name" value="ZINC FINGER BED DOMAIN-CONTAINING PROTEIN 39"/>
    <property type="match status" value="1"/>
</dbReference>
<feature type="region of interest" description="Disordered" evidence="10">
    <location>
        <begin position="76"/>
        <end position="108"/>
    </location>
</feature>
<dbReference type="InterPro" id="IPR008906">
    <property type="entry name" value="HATC_C_dom"/>
</dbReference>
<evidence type="ECO:0000256" key="8">
    <source>
        <dbReference type="ARBA" id="ARBA00023242"/>
    </source>
</evidence>
<dbReference type="Pfam" id="PF05699">
    <property type="entry name" value="Dimer_Tnp_hAT"/>
    <property type="match status" value="1"/>
</dbReference>
<dbReference type="GO" id="GO:0005634">
    <property type="term" value="C:nucleus"/>
    <property type="evidence" value="ECO:0007669"/>
    <property type="project" value="UniProtKB-SubCell"/>
</dbReference>
<keyword evidence="6" id="KW-0238">DNA-binding</keyword>
<dbReference type="EMBL" id="VIIS01001122">
    <property type="protein sequence ID" value="KAF0301787.1"/>
    <property type="molecule type" value="Genomic_DNA"/>
</dbReference>
<evidence type="ECO:0000256" key="10">
    <source>
        <dbReference type="SAM" id="MobiDB-lite"/>
    </source>
</evidence>
<evidence type="ECO:0000313" key="13">
    <source>
        <dbReference type="Proteomes" id="UP000440578"/>
    </source>
</evidence>
<dbReference type="OrthoDB" id="6380494at2759"/>
<evidence type="ECO:0000313" key="12">
    <source>
        <dbReference type="EMBL" id="KAF0301787.1"/>
    </source>
</evidence>
<keyword evidence="7" id="KW-0804">Transcription</keyword>
<dbReference type="SUPFAM" id="SSF53098">
    <property type="entry name" value="Ribonuclease H-like"/>
    <property type="match status" value="1"/>
</dbReference>
<dbReference type="Gene3D" id="1.10.10.1070">
    <property type="entry name" value="Zinc finger, BED domain-containing"/>
    <property type="match status" value="1"/>
</dbReference>
<evidence type="ECO:0000256" key="1">
    <source>
        <dbReference type="ARBA" id="ARBA00004123"/>
    </source>
</evidence>
<gene>
    <name evidence="12" type="primary">T_120</name>
    <name evidence="12" type="ORF">FJT64_025983</name>
</gene>
<dbReference type="InterPro" id="IPR052035">
    <property type="entry name" value="ZnF_BED_domain_contain"/>
</dbReference>
<sequence>MDARPGPSGVRKTVFTPSEVKALLACKSDRVTRADPTASAKLKLSVWAEFHVIAIDNVRQDIVQCRTCLTLLRHTSGHDGSGTSGMRQHLASHAKKAAEATKSAGRQLPLTSMLTKSVPEGQLNATKRKLADAIAIATALDMRSIRMCEGEGFATMAQAFLDVGASLGHVKLTKEKLIPSRETVRASLLKTADKLRTSLQEELSRQPSIAITTDHWTDDYTSKSFQSVTAHYITETFDHKNRVMTMKEVKGSHTGDNIRQETEDVIRRQFRFDGHVYVVTDNAANMRKAFRDADWTGCAAHSISLAVKDVLQHGHLKDLLSSAKTAVRVCKKSGVSSELSHTVKQTCPTRWNTELTMLTSLQSVYAELVEVDRPEIQAFLENWTEGLLEDVIAVLKSFGDATQQSEGDGETSQLLAVMWQMALKHLQPDQHDDAFIRHLKADLQQKLEQKLVITDRHLVTTMLVPKYRQLSQFSFVTDRRRDALRRQLVELAAEEVVLSTSATERPTAASSSRRTGPRKRPAVVMLDLDSEDDTDPDDLPEVALEASPRDTSMVYAEAEVARYMENATQKVDNLLEFWKAAKQYPLLQQVARRLLAVPASNAASERVNSIAGRTIEERRTRLTSEMIDSLVFVKFAHDLL</sequence>
<feature type="domain" description="BED-type" evidence="11">
    <location>
        <begin position="41"/>
        <end position="100"/>
    </location>
</feature>
<evidence type="ECO:0000256" key="7">
    <source>
        <dbReference type="ARBA" id="ARBA00023163"/>
    </source>
</evidence>
<evidence type="ECO:0000259" key="11">
    <source>
        <dbReference type="PROSITE" id="PS50808"/>
    </source>
</evidence>
<dbReference type="PANTHER" id="PTHR46481">
    <property type="entry name" value="ZINC FINGER BED DOMAIN-CONTAINING PROTEIN 4"/>
    <property type="match status" value="1"/>
</dbReference>
<evidence type="ECO:0000256" key="4">
    <source>
        <dbReference type="ARBA" id="ARBA00022833"/>
    </source>
</evidence>